<keyword evidence="7" id="KW-1185">Reference proteome</keyword>
<dbReference type="SMART" id="SM00320">
    <property type="entry name" value="WD40"/>
    <property type="match status" value="4"/>
</dbReference>
<dbReference type="AlphaFoldDB" id="A9V6Y5"/>
<evidence type="ECO:0000256" key="1">
    <source>
        <dbReference type="ARBA" id="ARBA00022574"/>
    </source>
</evidence>
<dbReference type="InterPro" id="IPR027417">
    <property type="entry name" value="P-loop_NTPase"/>
</dbReference>
<dbReference type="PROSITE" id="PS00678">
    <property type="entry name" value="WD_REPEATS_1"/>
    <property type="match status" value="3"/>
</dbReference>
<evidence type="ECO:0000313" key="6">
    <source>
        <dbReference type="EMBL" id="EDQ86626.1"/>
    </source>
</evidence>
<dbReference type="InterPro" id="IPR015943">
    <property type="entry name" value="WD40/YVTN_repeat-like_dom_sf"/>
</dbReference>
<dbReference type="Gene3D" id="2.130.10.10">
    <property type="entry name" value="YVTN repeat-like/Quinoprotein amine dehydrogenase"/>
    <property type="match status" value="3"/>
</dbReference>
<dbReference type="PANTHER" id="PTHR19848">
    <property type="entry name" value="WD40 REPEAT PROTEIN"/>
    <property type="match status" value="1"/>
</dbReference>
<reference evidence="6 7" key="1">
    <citation type="journal article" date="2008" name="Nature">
        <title>The genome of the choanoflagellate Monosiga brevicollis and the origin of metazoans.</title>
        <authorList>
            <consortium name="JGI Sequencing"/>
            <person name="King N."/>
            <person name="Westbrook M.J."/>
            <person name="Young S.L."/>
            <person name="Kuo A."/>
            <person name="Abedin M."/>
            <person name="Chapman J."/>
            <person name="Fairclough S."/>
            <person name="Hellsten U."/>
            <person name="Isogai Y."/>
            <person name="Letunic I."/>
            <person name="Marr M."/>
            <person name="Pincus D."/>
            <person name="Putnam N."/>
            <person name="Rokas A."/>
            <person name="Wright K.J."/>
            <person name="Zuzow R."/>
            <person name="Dirks W."/>
            <person name="Good M."/>
            <person name="Goodstein D."/>
            <person name="Lemons D."/>
            <person name="Li W."/>
            <person name="Lyons J.B."/>
            <person name="Morris A."/>
            <person name="Nichols S."/>
            <person name="Richter D.J."/>
            <person name="Salamov A."/>
            <person name="Bork P."/>
            <person name="Lim W.A."/>
            <person name="Manning G."/>
            <person name="Miller W.T."/>
            <person name="McGinnis W."/>
            <person name="Shapiro H."/>
            <person name="Tjian R."/>
            <person name="Grigoriev I.V."/>
            <person name="Rokhsar D."/>
        </authorList>
    </citation>
    <scope>NUCLEOTIDE SEQUENCE [LARGE SCALE GENOMIC DNA]</scope>
    <source>
        <strain evidence="7">MX1 / ATCC 50154</strain>
    </source>
</reference>
<dbReference type="PROSITE" id="PS50294">
    <property type="entry name" value="WD_REPEATS_REGION"/>
    <property type="match status" value="4"/>
</dbReference>
<dbReference type="InterPro" id="IPR007111">
    <property type="entry name" value="NACHT_NTPase"/>
</dbReference>
<evidence type="ECO:0000256" key="3">
    <source>
        <dbReference type="PROSITE-ProRule" id="PRU00221"/>
    </source>
</evidence>
<accession>A9V6Y5</accession>
<feature type="region of interest" description="Disordered" evidence="4">
    <location>
        <begin position="1"/>
        <end position="22"/>
    </location>
</feature>
<dbReference type="CDD" id="cd00200">
    <property type="entry name" value="WD40"/>
    <property type="match status" value="1"/>
</dbReference>
<feature type="domain" description="NACHT" evidence="5">
    <location>
        <begin position="317"/>
        <end position="466"/>
    </location>
</feature>
<sequence>MAARSSAGARAQHKQQRQEAETELTDEVLAQVAENLLETCRQDLGADQAFKKLRVAKHAHNLVDDVLKKTGAQAAWGALQSAAKCVPFCGVALKLIQSAVNLAEQAFKNKEEVDALAKKVESLKPLLGLQKKNISTFVGALETALKIEKKKISKDDDAVLCLNHTIDALTDLLEVLVKIDVLIDFVSVSREDKLKERALRFFGANTVANAIEKARRELLGATAFLAIQMANLSAVEDALASQGVNVNQARKDAFNMHPKPVQRQSSAPAVLDVLRSTIDPAEDHRHHLAFFCDGTRQWAIDLVNEWLALPPSHEQHRAYWINGGGGLGKSVLAAKLLDMWQKSDEYTTAAFFCRHNDARHNGVAGALEALALQLADQIPAFKKALERDLEECDDVRRLLGAPERDIKEKFDILLATPLDKVTTPIILVIDALDELRPGTNRTLFLNMVGKLFSSLKSNVRIVVTSRLEDEIVEPMTRLKALGLVKYTANASEAVSEQEADALRASEHQRKDVCCYLDAKLAPLLSIETCLNGSEQEELLQLVLNNSQSVFVAARLAVERIKEAIHQSSPACSLTKDNFATLATVSFDDTYKATLERIKSRINSAEGVDEEQQSALLAALKRLLAVLCCAAAPLTPEQLLVFGSEYPGQLKGSLAQLLLNALSLMFAQSAGTGRVEPIHKTVTDFLCDPAKAGEFAVDQAQGYALLALASARVLEDQLEDGWQEADPDLEHALLYGHVYLGQAAAAVAEPSEPVITYAAWTLLKNSIDTWSSLLIEERKEIKTWSEGGTVKMCTSNHSATQLFGLWTLGQVKLFQARRYQLRPELAEACSYLAKLADGAEAVKVSKLFKDFYSQFAVEWTPQTGAEADKIGFQRITAHVSVDSMLYASGWTRLCATLLDTARCVARFPEQAGASSEVMRVLHDDFVTSVGFLPDGRYVGHDARVTSVGYSPDGRFVVSGSWDKTLRVWDALTGACLHTLYGHDDIVMSVGYSPDGRYVGHDDFVMSVGYSPDGRYVVSGLWDKTLRVWDASTGVCLHTLYGHDDIVMSVGYSPDGRYVVSGSCDKTLRVWDVSTGACLHTLHGHVGPVMSVGYSPDGRYVVSGSEDTTVRVWEV</sequence>
<feature type="repeat" description="WD" evidence="3">
    <location>
        <begin position="996"/>
        <end position="1037"/>
    </location>
</feature>
<dbReference type="STRING" id="81824.A9V6Y5"/>
<keyword evidence="1 3" id="KW-0853">WD repeat</keyword>
<dbReference type="Proteomes" id="UP000001357">
    <property type="component" value="Unassembled WGS sequence"/>
</dbReference>
<dbReference type="KEGG" id="mbr:MONBRDRAFT_10691"/>
<evidence type="ECO:0000259" key="5">
    <source>
        <dbReference type="PROSITE" id="PS50837"/>
    </source>
</evidence>
<dbReference type="EMBL" id="CH991564">
    <property type="protein sequence ID" value="EDQ86626.1"/>
    <property type="molecule type" value="Genomic_DNA"/>
</dbReference>
<dbReference type="PRINTS" id="PR00320">
    <property type="entry name" value="GPROTEINBRPT"/>
</dbReference>
<dbReference type="Gene3D" id="3.40.50.300">
    <property type="entry name" value="P-loop containing nucleotide triphosphate hydrolases"/>
    <property type="match status" value="1"/>
</dbReference>
<dbReference type="RefSeq" id="XP_001748462.1">
    <property type="nucleotide sequence ID" value="XM_001748410.1"/>
</dbReference>
<dbReference type="SUPFAM" id="SSF52540">
    <property type="entry name" value="P-loop containing nucleoside triphosphate hydrolases"/>
    <property type="match status" value="1"/>
</dbReference>
<proteinExistence type="predicted"/>
<feature type="repeat" description="WD" evidence="3">
    <location>
        <begin position="1080"/>
        <end position="1113"/>
    </location>
</feature>
<dbReference type="GeneID" id="5893770"/>
<gene>
    <name evidence="6" type="ORF">MONBRDRAFT_10691</name>
</gene>
<dbReference type="InterPro" id="IPR019775">
    <property type="entry name" value="WD40_repeat_CS"/>
</dbReference>
<dbReference type="InParanoid" id="A9V6Y5"/>
<dbReference type="InterPro" id="IPR011047">
    <property type="entry name" value="Quinoprotein_ADH-like_sf"/>
</dbReference>
<dbReference type="Pfam" id="PF00400">
    <property type="entry name" value="WD40"/>
    <property type="match status" value="4"/>
</dbReference>
<protein>
    <recommendedName>
        <fullName evidence="5">NACHT domain-containing protein</fullName>
    </recommendedName>
</protein>
<keyword evidence="2" id="KW-0677">Repeat</keyword>
<evidence type="ECO:0000313" key="7">
    <source>
        <dbReference type="Proteomes" id="UP000001357"/>
    </source>
</evidence>
<dbReference type="InterPro" id="IPR001680">
    <property type="entry name" value="WD40_rpt"/>
</dbReference>
<dbReference type="PROSITE" id="PS50082">
    <property type="entry name" value="WD_REPEATS_2"/>
    <property type="match status" value="4"/>
</dbReference>
<dbReference type="PANTHER" id="PTHR19848:SF8">
    <property type="entry name" value="F-BOX AND WD REPEAT DOMAIN CONTAINING 7"/>
    <property type="match status" value="1"/>
</dbReference>
<dbReference type="PROSITE" id="PS50837">
    <property type="entry name" value="NACHT"/>
    <property type="match status" value="1"/>
</dbReference>
<evidence type="ECO:0000256" key="4">
    <source>
        <dbReference type="SAM" id="MobiDB-lite"/>
    </source>
</evidence>
<feature type="repeat" description="WD" evidence="3">
    <location>
        <begin position="936"/>
        <end position="977"/>
    </location>
</feature>
<dbReference type="SUPFAM" id="SSF50998">
    <property type="entry name" value="Quinoprotein alcohol dehydrogenase-like"/>
    <property type="match status" value="1"/>
</dbReference>
<evidence type="ECO:0000256" key="2">
    <source>
        <dbReference type="ARBA" id="ARBA00022737"/>
    </source>
</evidence>
<feature type="repeat" description="WD" evidence="3">
    <location>
        <begin position="1038"/>
        <end position="1079"/>
    </location>
</feature>
<dbReference type="eggNOG" id="KOG0266">
    <property type="taxonomic scope" value="Eukaryota"/>
</dbReference>
<name>A9V6Y5_MONBE</name>
<dbReference type="Pfam" id="PF24883">
    <property type="entry name" value="NPHP3_N"/>
    <property type="match status" value="1"/>
</dbReference>
<organism evidence="6 7">
    <name type="scientific">Monosiga brevicollis</name>
    <name type="common">Choanoflagellate</name>
    <dbReference type="NCBI Taxonomy" id="81824"/>
    <lineage>
        <taxon>Eukaryota</taxon>
        <taxon>Choanoflagellata</taxon>
        <taxon>Craspedida</taxon>
        <taxon>Salpingoecidae</taxon>
        <taxon>Monosiga</taxon>
    </lineage>
</organism>
<dbReference type="InterPro" id="IPR056884">
    <property type="entry name" value="NPHP3-like_N"/>
</dbReference>
<dbReference type="InterPro" id="IPR020472">
    <property type="entry name" value="WD40_PAC1"/>
</dbReference>